<comment type="catalytic activity">
    <reaction evidence="1 14">
        <text>Catalyzes the rearrangement of -S-S- bonds in proteins.</text>
        <dbReference type="EC" id="5.3.4.1"/>
    </reaction>
</comment>
<evidence type="ECO:0000259" key="16">
    <source>
        <dbReference type="PROSITE" id="PS51352"/>
    </source>
</evidence>
<keyword evidence="7" id="KW-0677">Repeat</keyword>
<keyword evidence="18" id="KW-1185">Reference proteome</keyword>
<dbReference type="EC" id="5.3.4.1" evidence="5 14"/>
<evidence type="ECO:0000313" key="17">
    <source>
        <dbReference type="EMBL" id="KAL1595500.1"/>
    </source>
</evidence>
<dbReference type="InterPro" id="IPR017937">
    <property type="entry name" value="Thioredoxin_CS"/>
</dbReference>
<feature type="chain" id="PRO_5044991025" description="Protein disulfide-isomerase" evidence="14">
    <location>
        <begin position="20"/>
        <end position="575"/>
    </location>
</feature>
<comment type="caution">
    <text evidence="17">The sequence shown here is derived from an EMBL/GenBank/DDBJ whole genome shotgun (WGS) entry which is preliminary data.</text>
</comment>
<evidence type="ECO:0000256" key="13">
    <source>
        <dbReference type="RuleBase" id="RU004208"/>
    </source>
</evidence>
<dbReference type="Pfam" id="PF00085">
    <property type="entry name" value="Thioredoxin"/>
    <property type="match status" value="2"/>
</dbReference>
<evidence type="ECO:0000256" key="12">
    <source>
        <dbReference type="ARBA" id="ARBA00039846"/>
    </source>
</evidence>
<evidence type="ECO:0000256" key="8">
    <source>
        <dbReference type="ARBA" id="ARBA00022824"/>
    </source>
</evidence>
<evidence type="ECO:0000256" key="7">
    <source>
        <dbReference type="ARBA" id="ARBA00022737"/>
    </source>
</evidence>
<reference evidence="17 18" key="1">
    <citation type="submission" date="2024-02" db="EMBL/GenBank/DDBJ databases">
        <title>De novo assembly and annotation of 12 fungi associated with fruit tree decline syndrome in Ontario, Canada.</title>
        <authorList>
            <person name="Sulman M."/>
            <person name="Ellouze W."/>
            <person name="Ilyukhin E."/>
        </authorList>
    </citation>
    <scope>NUCLEOTIDE SEQUENCE [LARGE SCALE GENOMIC DNA]</scope>
    <source>
        <strain evidence="17 18">M97-236</strain>
    </source>
</reference>
<feature type="compositionally biased region" description="Low complexity" evidence="15">
    <location>
        <begin position="505"/>
        <end position="552"/>
    </location>
</feature>
<feature type="region of interest" description="Disordered" evidence="15">
    <location>
        <begin position="478"/>
        <end position="552"/>
    </location>
</feature>
<evidence type="ECO:0000256" key="4">
    <source>
        <dbReference type="ARBA" id="ARBA00006347"/>
    </source>
</evidence>
<protein>
    <recommendedName>
        <fullName evidence="12 14">Protein disulfide-isomerase</fullName>
        <ecNumber evidence="5 14">5.3.4.1</ecNumber>
    </recommendedName>
</protein>
<evidence type="ECO:0000256" key="15">
    <source>
        <dbReference type="SAM" id="MobiDB-lite"/>
    </source>
</evidence>
<dbReference type="CDD" id="cd02982">
    <property type="entry name" value="PDI_b'_family"/>
    <property type="match status" value="1"/>
</dbReference>
<feature type="domain" description="Thioredoxin" evidence="16">
    <location>
        <begin position="4"/>
        <end position="125"/>
    </location>
</feature>
<keyword evidence="11" id="KW-0676">Redox-active center</keyword>
<dbReference type="CDD" id="cd02981">
    <property type="entry name" value="PDI_b_family"/>
    <property type="match status" value="1"/>
</dbReference>
<proteinExistence type="inferred from homology"/>
<dbReference type="Proteomes" id="UP001521222">
    <property type="component" value="Unassembled WGS sequence"/>
</dbReference>
<dbReference type="PROSITE" id="PS51352">
    <property type="entry name" value="THIOREDOXIN_2"/>
    <property type="match status" value="2"/>
</dbReference>
<keyword evidence="8" id="KW-0256">Endoplasmic reticulum</keyword>
<evidence type="ECO:0000256" key="14">
    <source>
        <dbReference type="RuleBase" id="RU361130"/>
    </source>
</evidence>
<evidence type="ECO:0000256" key="2">
    <source>
        <dbReference type="ARBA" id="ARBA00002692"/>
    </source>
</evidence>
<dbReference type="CDD" id="cd02961">
    <property type="entry name" value="PDI_a_family"/>
    <property type="match status" value="1"/>
</dbReference>
<dbReference type="NCBIfam" id="TIGR01130">
    <property type="entry name" value="ER_PDI_fam"/>
    <property type="match status" value="1"/>
</dbReference>
<evidence type="ECO:0000256" key="3">
    <source>
        <dbReference type="ARBA" id="ARBA00004319"/>
    </source>
</evidence>
<feature type="signal peptide" evidence="14">
    <location>
        <begin position="1"/>
        <end position="19"/>
    </location>
</feature>
<dbReference type="PANTHER" id="PTHR18929:SF132">
    <property type="entry name" value="PROTEIN DISULFIDE-ISOMERASE A3"/>
    <property type="match status" value="1"/>
</dbReference>
<name>A0ABR3QTM9_9PLEO</name>
<evidence type="ECO:0000256" key="9">
    <source>
        <dbReference type="ARBA" id="ARBA00023157"/>
    </source>
</evidence>
<dbReference type="NCBIfam" id="TIGR01126">
    <property type="entry name" value="pdi_dom"/>
    <property type="match status" value="2"/>
</dbReference>
<evidence type="ECO:0000256" key="1">
    <source>
        <dbReference type="ARBA" id="ARBA00001182"/>
    </source>
</evidence>
<dbReference type="InterPro" id="IPR005788">
    <property type="entry name" value="PDI_thioredoxin-like_dom"/>
</dbReference>
<dbReference type="EMBL" id="JAKIXB020000031">
    <property type="protein sequence ID" value="KAL1595500.1"/>
    <property type="molecule type" value="Genomic_DNA"/>
</dbReference>
<evidence type="ECO:0000256" key="6">
    <source>
        <dbReference type="ARBA" id="ARBA00022729"/>
    </source>
</evidence>
<dbReference type="PANTHER" id="PTHR18929">
    <property type="entry name" value="PROTEIN DISULFIDE ISOMERASE"/>
    <property type="match status" value="1"/>
</dbReference>
<keyword evidence="6 14" id="KW-0732">Signal</keyword>
<dbReference type="InterPro" id="IPR013766">
    <property type="entry name" value="Thioredoxin_domain"/>
</dbReference>
<dbReference type="Gene3D" id="3.40.30.10">
    <property type="entry name" value="Glutaredoxin"/>
    <property type="match status" value="4"/>
</dbReference>
<keyword evidence="9" id="KW-1015">Disulfide bond</keyword>
<dbReference type="PRINTS" id="PR00421">
    <property type="entry name" value="THIOREDOXIN"/>
</dbReference>
<comment type="similarity">
    <text evidence="4 13">Belongs to the protein disulfide isomerase family.</text>
</comment>
<dbReference type="InterPro" id="IPR005792">
    <property type="entry name" value="Prot_disulphide_isomerase"/>
</dbReference>
<dbReference type="SUPFAM" id="SSF52833">
    <property type="entry name" value="Thioredoxin-like"/>
    <property type="match status" value="4"/>
</dbReference>
<gene>
    <name evidence="17" type="primary">PDI1</name>
    <name evidence="17" type="ORF">SLS59_008136</name>
</gene>
<dbReference type="CDD" id="cd02995">
    <property type="entry name" value="PDI_a_PDI_a'_C"/>
    <property type="match status" value="1"/>
</dbReference>
<feature type="domain" description="Thioredoxin" evidence="16">
    <location>
        <begin position="333"/>
        <end position="463"/>
    </location>
</feature>
<dbReference type="Pfam" id="PF13848">
    <property type="entry name" value="Thioredoxin_6"/>
    <property type="match status" value="1"/>
</dbReference>
<dbReference type="PROSITE" id="PS00194">
    <property type="entry name" value="THIOREDOXIN_1"/>
    <property type="match status" value="2"/>
</dbReference>
<comment type="subcellular location">
    <subcellularLocation>
        <location evidence="3">Endoplasmic reticulum lumen</location>
    </subcellularLocation>
</comment>
<sequence length="575" mass="60878">MKCSTICAAFFAAVVAASSDVVQLKTDTFKEFVQENDLVLAEFFAPWCGHCKALAPEYETAATTLKEKDIKLVKVDCTEEQDLCQEYGVEGYPTLKVFRGLDSISPYGGQRKADSLISYMTKQALPAVSEVTKDTLEEFKTADKVVLVAYFAADDKASNETFNSVANGLRDNYLFGATNDAALAKAEGVKQPGLVLYKSFDDGKDVFTEKFDAEAIKSFAQVAATPLIGEVGPETYAGYMAAGIPLAYIFAETAEEREQLAKDLKPLAVKHKGAINFATIDAGAFGQHAGNLNLKPGTWPAFAIQRTDKNEKFPYDQDLKINEKEIGTFVEDFLAGKVDPSIKSEPIPESNDGPVTVIVAKNYKDVVIDNDKDVLVEFYAPWCGHCKALAPKYEELGQAYASSELSKLVTIAKVDATANDVPDEIQGFPTIKLFPAGKKDAPVDYSGSRTVEDLAQFIKENGSHKAAGVFAEAADAVEEGAEELAEQAKAATESGKSGAEEATKSAKSGASEASKSATSGASEASKSASSGASEATESASGAASSVKSAASGAAEAVKSAAAGIVGDDEEIHDEL</sequence>
<evidence type="ECO:0000313" key="18">
    <source>
        <dbReference type="Proteomes" id="UP001521222"/>
    </source>
</evidence>
<evidence type="ECO:0000256" key="10">
    <source>
        <dbReference type="ARBA" id="ARBA00023235"/>
    </source>
</evidence>
<evidence type="ECO:0000256" key="11">
    <source>
        <dbReference type="ARBA" id="ARBA00023284"/>
    </source>
</evidence>
<comment type="function">
    <text evidence="2">Participates in the folding of proteins containing disulfide bonds, may be involved in glycosylation, prolyl hydroxylation and triglyceride transfer.</text>
</comment>
<accession>A0ABR3QTM9</accession>
<dbReference type="InterPro" id="IPR036249">
    <property type="entry name" value="Thioredoxin-like_sf"/>
</dbReference>
<organism evidence="17 18">
    <name type="scientific">Nothophoma quercina</name>
    <dbReference type="NCBI Taxonomy" id="749835"/>
    <lineage>
        <taxon>Eukaryota</taxon>
        <taxon>Fungi</taxon>
        <taxon>Dikarya</taxon>
        <taxon>Ascomycota</taxon>
        <taxon>Pezizomycotina</taxon>
        <taxon>Dothideomycetes</taxon>
        <taxon>Pleosporomycetidae</taxon>
        <taxon>Pleosporales</taxon>
        <taxon>Pleosporineae</taxon>
        <taxon>Didymellaceae</taxon>
        <taxon>Nothophoma</taxon>
    </lineage>
</organism>
<evidence type="ECO:0000256" key="5">
    <source>
        <dbReference type="ARBA" id="ARBA00012723"/>
    </source>
</evidence>
<keyword evidence="10 14" id="KW-0413">Isomerase</keyword>